<dbReference type="PROSITE" id="PS51070">
    <property type="entry name" value="SHD"/>
    <property type="match status" value="1"/>
</dbReference>
<dbReference type="InterPro" id="IPR017110">
    <property type="entry name" value="Stonin"/>
</dbReference>
<accession>A0A6A0HCS3</accession>
<feature type="region of interest" description="Disordered" evidence="10">
    <location>
        <begin position="52"/>
        <end position="74"/>
    </location>
</feature>
<evidence type="ECO:0000256" key="1">
    <source>
        <dbReference type="ARBA" id="ARBA00004308"/>
    </source>
</evidence>
<name>A0A6A0HCS3_HYAAZ</name>
<sequence length="755" mass="84556">MVNPFAPPSTAPSALPTLAPALHPASKAATDEEFDAFSARFENAVVDDGAADPFGSASAAPETGASPWGDTGGMSGFGGASNAFGFSDNAQFDSFLSMTEPPPAPQSTPHHMKREGSNESDETPMSVVIKPAGPDSSSDVTADSMFVPALAPPPALPATAAFADATPRFNPFDRPPDELSFTEQEGMPEFKRTDSQETPPTPLFDEDQSTQLEEFPRITYTGPGWEMFLRQPNKKKITGQRFWKKVFVKFADGGALQLFNKDDDKDPFHELPLQACYSVSDIGAQQFDQFGKIFTVKVQYMFYKERPGVRPGQISKAERITTKLSKFAQYAIAGDYEGVKEFASDVRKLGMPVEHAPQISQLLKLGTQNYEDLKVFASIIEEHLFKLTVHRDRALTYKTEEVQLTAVDEIYLEQDLRGAVHRMIARVRIFFLGFLSGMPDVDLGINDLRKQGKEVVGRHDIIPVVTEEWIRLEAIEFHCCVEEDVFEKTRHIKFKPPDACYIELMRFRVRPPKNRELPLQIKTKIITEGTKVEIQSEILIPGFSGRKLGQVPCEDVAVRFPIPECWIYMFRVEKHFRYGSVKSAHRRPGKVKGIERIKGAVEGPEPALMEVTSGQAKYEHQHRAIVWRMSRLPKEGQGAYTMHNFSCRMNLTAYDEKPDKLDRHCYVEFTMPATTVSHCVMRSVSVTSEDPPEKYVRYLARHEYKVEMEFTTPSGPGDYIVATKKDAEALAREEALKKQPIAEEAAHDSSSDESS</sequence>
<evidence type="ECO:0000256" key="9">
    <source>
        <dbReference type="PIRNR" id="PIRNR037099"/>
    </source>
</evidence>
<evidence type="ECO:0000259" key="11">
    <source>
        <dbReference type="PROSITE" id="PS51070"/>
    </source>
</evidence>
<dbReference type="PANTHER" id="PTHR10529">
    <property type="entry name" value="AP COMPLEX SUBUNIT MU"/>
    <property type="match status" value="1"/>
</dbReference>
<organism evidence="13">
    <name type="scientific">Hyalella azteca</name>
    <name type="common">Amphipod</name>
    <dbReference type="NCBI Taxonomy" id="294128"/>
    <lineage>
        <taxon>Eukaryota</taxon>
        <taxon>Metazoa</taxon>
        <taxon>Ecdysozoa</taxon>
        <taxon>Arthropoda</taxon>
        <taxon>Crustacea</taxon>
        <taxon>Multicrustacea</taxon>
        <taxon>Malacostraca</taxon>
        <taxon>Eumalacostraca</taxon>
        <taxon>Peracarida</taxon>
        <taxon>Amphipoda</taxon>
        <taxon>Senticaudata</taxon>
        <taxon>Talitrida</taxon>
        <taxon>Talitroidea</taxon>
        <taxon>Hyalellidae</taxon>
        <taxon>Hyalella</taxon>
    </lineage>
</organism>
<evidence type="ECO:0008006" key="14">
    <source>
        <dbReference type="Google" id="ProtNLM"/>
    </source>
</evidence>
<feature type="region of interest" description="Disordered" evidence="10">
    <location>
        <begin position="93"/>
        <end position="140"/>
    </location>
</feature>
<reference evidence="13" key="3">
    <citation type="submission" date="2019-06" db="EMBL/GenBank/DDBJ databases">
        <authorList>
            <person name="Poynton C."/>
            <person name="Hasenbein S."/>
            <person name="Benoit J.B."/>
            <person name="Sepulveda M.S."/>
            <person name="Poelchau M.F."/>
            <person name="Murali S.C."/>
            <person name="Chen S."/>
            <person name="Glastad K.M."/>
            <person name="Werren J.H."/>
            <person name="Vineis J.H."/>
            <person name="Bowen J.L."/>
            <person name="Friedrich M."/>
            <person name="Jones J."/>
            <person name="Robertson H.M."/>
            <person name="Feyereisen R."/>
            <person name="Mechler-Hickson A."/>
            <person name="Mathers N."/>
            <person name="Lee C.E."/>
            <person name="Colbourne J.K."/>
            <person name="Biales A."/>
            <person name="Johnston J.S."/>
            <person name="Wellborn G.A."/>
            <person name="Rosendale A.J."/>
            <person name="Cridge A.G."/>
            <person name="Munoz-Torres M.C."/>
            <person name="Bain P.A."/>
            <person name="Manny A.R."/>
            <person name="Major K.M."/>
            <person name="Lambert F.N."/>
            <person name="Vulpe C.D."/>
            <person name="Tuck P."/>
            <person name="Blalock B.J."/>
            <person name="Lin Y.-Y."/>
            <person name="Smith M.E."/>
            <person name="Ochoa-Acuna H."/>
            <person name="Chen M.-J.M."/>
            <person name="Childers C.P."/>
            <person name="Qu J."/>
            <person name="Dugan S."/>
            <person name="Lee S.L."/>
            <person name="Chao H."/>
            <person name="Dinh H."/>
            <person name="Han Y."/>
            <person name="Doddapaneni H."/>
            <person name="Worley K.C."/>
            <person name="Muzny D.M."/>
            <person name="Gibbs R.A."/>
            <person name="Richards S."/>
        </authorList>
    </citation>
    <scope>NUCLEOTIDE SEQUENCE</scope>
    <source>
        <strain evidence="13">HAZT.00-mixed</strain>
        <tissue evidence="13">Whole organism</tissue>
    </source>
</reference>
<feature type="domain" description="MHD" evidence="12">
    <location>
        <begin position="399"/>
        <end position="709"/>
    </location>
</feature>
<dbReference type="PRINTS" id="PR00314">
    <property type="entry name" value="CLATHRINADPT"/>
</dbReference>
<dbReference type="GO" id="GO:0030131">
    <property type="term" value="C:clathrin adaptor complex"/>
    <property type="evidence" value="ECO:0007669"/>
    <property type="project" value="InterPro"/>
</dbReference>
<proteinExistence type="inferred from homology"/>
<evidence type="ECO:0000256" key="10">
    <source>
        <dbReference type="SAM" id="MobiDB-lite"/>
    </source>
</evidence>
<evidence type="ECO:0000256" key="8">
    <source>
        <dbReference type="ARBA" id="ARBA00023136"/>
    </source>
</evidence>
<evidence type="ECO:0000256" key="2">
    <source>
        <dbReference type="ARBA" id="ARBA00004496"/>
    </source>
</evidence>
<dbReference type="EMBL" id="JQDR03003047">
    <property type="protein sequence ID" value="KAA0202785.1"/>
    <property type="molecule type" value="Genomic_DNA"/>
</dbReference>
<dbReference type="Pfam" id="PF00928">
    <property type="entry name" value="Adap_comp_sub"/>
    <property type="match status" value="1"/>
</dbReference>
<dbReference type="PROSITE" id="PS51072">
    <property type="entry name" value="MHD"/>
    <property type="match status" value="1"/>
</dbReference>
<dbReference type="InterPro" id="IPR050431">
    <property type="entry name" value="Adaptor_comp_med_subunit"/>
</dbReference>
<dbReference type="GO" id="GO:0006897">
    <property type="term" value="P:endocytosis"/>
    <property type="evidence" value="ECO:0007669"/>
    <property type="project" value="UniProtKB-KW"/>
</dbReference>
<gene>
    <name evidence="13" type="ORF">HAZT_HAZT010467</name>
</gene>
<dbReference type="GO" id="GO:0012505">
    <property type="term" value="C:endomembrane system"/>
    <property type="evidence" value="ECO:0007669"/>
    <property type="project" value="UniProtKB-SubCell"/>
</dbReference>
<evidence type="ECO:0000256" key="6">
    <source>
        <dbReference type="ARBA" id="ARBA00022583"/>
    </source>
</evidence>
<comment type="caution">
    <text evidence="13">The sequence shown here is derived from an EMBL/GenBank/DDBJ whole genome shotgun (WGS) entry which is preliminary data.</text>
</comment>
<dbReference type="InterPro" id="IPR036168">
    <property type="entry name" value="AP2_Mu_C_sf"/>
</dbReference>
<dbReference type="GO" id="GO:0006886">
    <property type="term" value="P:intracellular protein transport"/>
    <property type="evidence" value="ECO:0007669"/>
    <property type="project" value="InterPro"/>
</dbReference>
<feature type="region of interest" description="Disordered" evidence="10">
    <location>
        <begin position="187"/>
        <end position="206"/>
    </location>
</feature>
<dbReference type="InterPro" id="IPR028565">
    <property type="entry name" value="MHD"/>
</dbReference>
<evidence type="ECO:0000256" key="5">
    <source>
        <dbReference type="ARBA" id="ARBA00022490"/>
    </source>
</evidence>
<evidence type="ECO:0000256" key="3">
    <source>
        <dbReference type="ARBA" id="ARBA00005579"/>
    </source>
</evidence>
<dbReference type="Gene3D" id="2.60.40.1170">
    <property type="entry name" value="Mu homology domain, subdomain B"/>
    <property type="match status" value="3"/>
</dbReference>
<protein>
    <recommendedName>
        <fullName evidence="14">MHD domain-containing protein</fullName>
    </recommendedName>
</protein>
<keyword evidence="6 9" id="KW-0254">Endocytosis</keyword>
<dbReference type="SUPFAM" id="SSF49447">
    <property type="entry name" value="Second domain of Mu2 adaptin subunit (ap50) of ap2 adaptor"/>
    <property type="match status" value="1"/>
</dbReference>
<reference evidence="13" key="2">
    <citation type="journal article" date="2018" name="Environ. Sci. Technol.">
        <title>The Toxicogenome of Hyalella azteca: A Model for Sediment Ecotoxicology and Evolutionary Toxicology.</title>
        <authorList>
            <person name="Poynton H.C."/>
            <person name="Hasenbein S."/>
            <person name="Benoit J.B."/>
            <person name="Sepulveda M.S."/>
            <person name="Poelchau M.F."/>
            <person name="Hughes D.S.T."/>
            <person name="Murali S.C."/>
            <person name="Chen S."/>
            <person name="Glastad K.M."/>
            <person name="Goodisman M.A.D."/>
            <person name="Werren J.H."/>
            <person name="Vineis J.H."/>
            <person name="Bowen J.L."/>
            <person name="Friedrich M."/>
            <person name="Jones J."/>
            <person name="Robertson H.M."/>
            <person name="Feyereisen R."/>
            <person name="Mechler-Hickson A."/>
            <person name="Mathers N."/>
            <person name="Lee C.E."/>
            <person name="Colbourne J.K."/>
            <person name="Biales A."/>
            <person name="Johnston J.S."/>
            <person name="Wellborn G.A."/>
            <person name="Rosendale A.J."/>
            <person name="Cridge A.G."/>
            <person name="Munoz-Torres M.C."/>
            <person name="Bain P.A."/>
            <person name="Manny A.R."/>
            <person name="Major K.M."/>
            <person name="Lambert F.N."/>
            <person name="Vulpe C.D."/>
            <person name="Tuck P."/>
            <person name="Blalock B.J."/>
            <person name="Lin Y.Y."/>
            <person name="Smith M.E."/>
            <person name="Ochoa-Acuna H."/>
            <person name="Chen M.M."/>
            <person name="Childers C.P."/>
            <person name="Qu J."/>
            <person name="Dugan S."/>
            <person name="Lee S.L."/>
            <person name="Chao H."/>
            <person name="Dinh H."/>
            <person name="Han Y."/>
            <person name="Doddapaneni H."/>
            <person name="Worley K.C."/>
            <person name="Muzny D.M."/>
            <person name="Gibbs R.A."/>
            <person name="Richards S."/>
        </authorList>
    </citation>
    <scope>NUCLEOTIDE SEQUENCE</scope>
    <source>
        <strain evidence="13">HAZT.00-mixed</strain>
        <tissue evidence="13">Whole organism</tissue>
    </source>
</reference>
<evidence type="ECO:0000256" key="7">
    <source>
        <dbReference type="ARBA" id="ARBA00022927"/>
    </source>
</evidence>
<keyword evidence="7" id="KW-0653">Protein transport</keyword>
<dbReference type="InterPro" id="IPR001392">
    <property type="entry name" value="Clathrin_mu"/>
</dbReference>
<keyword evidence="5" id="KW-0963">Cytoplasm</keyword>
<comment type="similarity">
    <text evidence="3 9">Belongs to the Stoned B family.</text>
</comment>
<reference evidence="13" key="1">
    <citation type="submission" date="2014-08" db="EMBL/GenBank/DDBJ databases">
        <authorList>
            <person name="Murali S."/>
            <person name="Richards S."/>
            <person name="Bandaranaike D."/>
            <person name="Bellair M."/>
            <person name="Blankenburg K."/>
            <person name="Chao H."/>
            <person name="Dinh H."/>
            <person name="Doddapaneni H."/>
            <person name="Dugan-Rocha S."/>
            <person name="Elkadiri S."/>
            <person name="Gnanaolivu R."/>
            <person name="Hughes D."/>
            <person name="Lee S."/>
            <person name="Li M."/>
            <person name="Ming W."/>
            <person name="Munidasa M."/>
            <person name="Muniz J."/>
            <person name="Nguyen L."/>
            <person name="Osuji N."/>
            <person name="Pu L.-L."/>
            <person name="Puazo M."/>
            <person name="Skinner E."/>
            <person name="Qu C."/>
            <person name="Quiroz J."/>
            <person name="Raj R."/>
            <person name="Weissenberger G."/>
            <person name="Xin Y."/>
            <person name="Zou X."/>
            <person name="Han Y."/>
            <person name="Worley K."/>
            <person name="Muzny D."/>
            <person name="Gibbs R."/>
        </authorList>
    </citation>
    <scope>NUCLEOTIDE SEQUENCE</scope>
    <source>
        <strain evidence="13">HAZT.00-mixed</strain>
        <tissue evidence="13">Whole organism</tissue>
    </source>
</reference>
<feature type="domain" description="SHD" evidence="11">
    <location>
        <begin position="224"/>
        <end position="395"/>
    </location>
</feature>
<keyword evidence="8" id="KW-0472">Membrane</keyword>
<comment type="subcellular location">
    <subcellularLocation>
        <location evidence="2">Cytoplasm</location>
    </subcellularLocation>
    <subcellularLocation>
        <location evidence="1">Endomembrane system</location>
    </subcellularLocation>
</comment>
<keyword evidence="4" id="KW-0813">Transport</keyword>
<evidence type="ECO:0000256" key="4">
    <source>
        <dbReference type="ARBA" id="ARBA00022448"/>
    </source>
</evidence>
<dbReference type="PIRSF" id="PIRSF037099">
    <property type="entry name" value="Stonin"/>
    <property type="match status" value="1"/>
</dbReference>
<dbReference type="Proteomes" id="UP000711488">
    <property type="component" value="Unassembled WGS sequence"/>
</dbReference>
<feature type="region of interest" description="Disordered" evidence="10">
    <location>
        <begin position="735"/>
        <end position="755"/>
    </location>
</feature>
<dbReference type="InterPro" id="IPR012320">
    <property type="entry name" value="SHD_dom"/>
</dbReference>
<evidence type="ECO:0000259" key="12">
    <source>
        <dbReference type="PROSITE" id="PS51072"/>
    </source>
</evidence>
<dbReference type="GO" id="GO:0030100">
    <property type="term" value="P:regulation of endocytosis"/>
    <property type="evidence" value="ECO:0007669"/>
    <property type="project" value="UniProtKB-UniRule"/>
</dbReference>
<dbReference type="FunFam" id="2.60.40.1170:FF:000022">
    <property type="entry name" value="AP-1 complex subunit mu"/>
    <property type="match status" value="1"/>
</dbReference>
<dbReference type="AlphaFoldDB" id="A0A6A0HCS3"/>
<evidence type="ECO:0000313" key="13">
    <source>
        <dbReference type="EMBL" id="KAA0202785.1"/>
    </source>
</evidence>